<dbReference type="Pfam" id="PF04932">
    <property type="entry name" value="Wzy_C"/>
    <property type="match status" value="1"/>
</dbReference>
<gene>
    <name evidence="7" type="ORF">BOLFYP28_01483</name>
</gene>
<dbReference type="AlphaFoldDB" id="A0A6N2U2Z9"/>
<feature type="transmembrane region" description="Helical" evidence="5">
    <location>
        <begin position="30"/>
        <end position="48"/>
    </location>
</feature>
<organism evidence="7">
    <name type="scientific">Bacteroides ovatus</name>
    <dbReference type="NCBI Taxonomy" id="28116"/>
    <lineage>
        <taxon>Bacteria</taxon>
        <taxon>Pseudomonadati</taxon>
        <taxon>Bacteroidota</taxon>
        <taxon>Bacteroidia</taxon>
        <taxon>Bacteroidales</taxon>
        <taxon>Bacteroidaceae</taxon>
        <taxon>Bacteroides</taxon>
    </lineage>
</organism>
<evidence type="ECO:0000256" key="4">
    <source>
        <dbReference type="ARBA" id="ARBA00023136"/>
    </source>
</evidence>
<sequence length="405" mass="46913">MRINRKTLVDYWGVLVIILGSGSYSFAHKSYVPAFIVMLLTSLFYLYYDKHTVNKHRLHTLGFIYCLIYGGIIFVNRFVIHTDVLNHSWVSWLFNLMFSFVIICRYPFYIFKRIYLNILTVLAIFSLIVFGGVEMELFTPQIVSRSGEEGQYLEFFFHCVGWDYLFHRNAGLFHEPGAYQYFLNFAFILFIPEIKEGMLNRKEKWQMLVIVVTLLTTLSTMAYIAFLGIASLVIFFSKYGKMHKGFYPIAMLLIFGLCIMMINSPVVARKIAANDAGEEHISKVTRTRDLITQFEMTLEQPIWGYGIATRNFEKRNYGNAGGCIGLVNNSASLGLLWLVIFLCFAYRGIKRMQLGVPTILVLLIFILIECNENFVDLPITYLFILNFLNYQRINVNAKIENNESV</sequence>
<proteinExistence type="predicted"/>
<evidence type="ECO:0000256" key="2">
    <source>
        <dbReference type="ARBA" id="ARBA00022692"/>
    </source>
</evidence>
<feature type="transmembrane region" description="Helical" evidence="5">
    <location>
        <begin position="178"/>
        <end position="195"/>
    </location>
</feature>
<accession>A0A6N2U2Z9</accession>
<feature type="transmembrane region" description="Helical" evidence="5">
    <location>
        <begin position="359"/>
        <end position="384"/>
    </location>
</feature>
<keyword evidence="2 5" id="KW-0812">Transmembrane</keyword>
<dbReference type="InterPro" id="IPR007016">
    <property type="entry name" value="O-antigen_ligase-rel_domated"/>
</dbReference>
<feature type="transmembrane region" description="Helical" evidence="5">
    <location>
        <begin position="92"/>
        <end position="108"/>
    </location>
</feature>
<feature type="transmembrane region" description="Helical" evidence="5">
    <location>
        <begin position="60"/>
        <end position="80"/>
    </location>
</feature>
<evidence type="ECO:0000256" key="5">
    <source>
        <dbReference type="SAM" id="Phobius"/>
    </source>
</evidence>
<comment type="subcellular location">
    <subcellularLocation>
        <location evidence="1">Membrane</location>
        <topology evidence="1">Multi-pass membrane protein</topology>
    </subcellularLocation>
</comment>
<feature type="transmembrane region" description="Helical" evidence="5">
    <location>
        <begin position="115"/>
        <end position="133"/>
    </location>
</feature>
<reference evidence="7" key="1">
    <citation type="submission" date="2019-11" db="EMBL/GenBank/DDBJ databases">
        <authorList>
            <person name="Feng L."/>
        </authorList>
    </citation>
    <scope>NUCLEOTIDE SEQUENCE</scope>
    <source>
        <strain evidence="7">BovatusLFYP28</strain>
    </source>
</reference>
<dbReference type="EMBL" id="CACRTD010000026">
    <property type="protein sequence ID" value="VYT12088.1"/>
    <property type="molecule type" value="Genomic_DNA"/>
</dbReference>
<feature type="domain" description="O-antigen ligase-related" evidence="6">
    <location>
        <begin position="208"/>
        <end position="315"/>
    </location>
</feature>
<dbReference type="GO" id="GO:0016020">
    <property type="term" value="C:membrane"/>
    <property type="evidence" value="ECO:0007669"/>
    <property type="project" value="UniProtKB-SubCell"/>
</dbReference>
<name>A0A6N2U2Z9_BACOV</name>
<keyword evidence="3 5" id="KW-1133">Transmembrane helix</keyword>
<evidence type="ECO:0000256" key="1">
    <source>
        <dbReference type="ARBA" id="ARBA00004141"/>
    </source>
</evidence>
<feature type="transmembrane region" description="Helical" evidence="5">
    <location>
        <begin position="207"/>
        <end position="233"/>
    </location>
</feature>
<keyword evidence="4 5" id="KW-0472">Membrane</keyword>
<feature type="transmembrane region" description="Helical" evidence="5">
    <location>
        <begin position="7"/>
        <end position="24"/>
    </location>
</feature>
<evidence type="ECO:0000313" key="7">
    <source>
        <dbReference type="EMBL" id="VYT12088.1"/>
    </source>
</evidence>
<protein>
    <recommendedName>
        <fullName evidence="6">O-antigen ligase-related domain-containing protein</fullName>
    </recommendedName>
</protein>
<feature type="transmembrane region" description="Helical" evidence="5">
    <location>
        <begin position="245"/>
        <end position="262"/>
    </location>
</feature>
<evidence type="ECO:0000256" key="3">
    <source>
        <dbReference type="ARBA" id="ARBA00022989"/>
    </source>
</evidence>
<feature type="transmembrane region" description="Helical" evidence="5">
    <location>
        <begin position="320"/>
        <end position="347"/>
    </location>
</feature>
<evidence type="ECO:0000259" key="6">
    <source>
        <dbReference type="Pfam" id="PF04932"/>
    </source>
</evidence>